<evidence type="ECO:0000313" key="6">
    <source>
        <dbReference type="Proteomes" id="UP000195489"/>
    </source>
</evidence>
<proteinExistence type="predicted"/>
<name>A0A077TIN1_PLACU</name>
<evidence type="ECO:0000313" key="2">
    <source>
        <dbReference type="EMBL" id="SCL85276.1"/>
    </source>
</evidence>
<gene>
    <name evidence="2" type="ORF">PCHAJ_000500800</name>
    <name evidence="4" type="ORF">PCHAS_0213200</name>
    <name evidence="3" type="ORF">PCHCB_000522000</name>
</gene>
<organism evidence="4 5">
    <name type="scientific">Plasmodium chabaudi chabaudi</name>
    <dbReference type="NCBI Taxonomy" id="31271"/>
    <lineage>
        <taxon>Eukaryota</taxon>
        <taxon>Sar</taxon>
        <taxon>Alveolata</taxon>
        <taxon>Apicomplexa</taxon>
        <taxon>Aconoidasida</taxon>
        <taxon>Haemosporida</taxon>
        <taxon>Plasmodiidae</taxon>
        <taxon>Plasmodium</taxon>
        <taxon>Plasmodium (Vinckeia)</taxon>
    </lineage>
</organism>
<feature type="transmembrane region" description="Helical" evidence="1">
    <location>
        <begin position="12"/>
        <end position="32"/>
    </location>
</feature>
<dbReference type="EMBL" id="FMIM01000287">
    <property type="protein sequence ID" value="SCL88942.1"/>
    <property type="molecule type" value="Genomic_DNA"/>
</dbReference>
<evidence type="ECO:0000313" key="3">
    <source>
        <dbReference type="EMBL" id="SCL88942.1"/>
    </source>
</evidence>
<reference evidence="4" key="2">
    <citation type="submission" date="2014-05" db="EMBL/GenBank/DDBJ databases">
        <authorList>
            <person name="Aslett M.A."/>
            <person name="De Silva N."/>
        </authorList>
    </citation>
    <scope>NUCLEOTIDE SEQUENCE</scope>
    <source>
        <strain evidence="4">AS</strain>
    </source>
</reference>
<feature type="transmembrane region" description="Helical" evidence="1">
    <location>
        <begin position="424"/>
        <end position="447"/>
    </location>
</feature>
<evidence type="ECO:0000313" key="4">
    <source>
        <dbReference type="EMBL" id="VTZ66910.1"/>
    </source>
</evidence>
<dbReference type="Proteomes" id="UP000071118">
    <property type="component" value="Chromosome 2"/>
</dbReference>
<evidence type="ECO:0000313" key="5">
    <source>
        <dbReference type="Proteomes" id="UP000071118"/>
    </source>
</evidence>
<dbReference type="Proteomes" id="UP000507163">
    <property type="component" value="Unassembled WGS sequence"/>
</dbReference>
<dbReference type="OrthoDB" id="372754at2759"/>
<keyword evidence="1" id="KW-0812">Transmembrane</keyword>
<dbReference type="GeneID" id="3493240"/>
<evidence type="ECO:0000256" key="1">
    <source>
        <dbReference type="SAM" id="Phobius"/>
    </source>
</evidence>
<reference evidence="4 5" key="1">
    <citation type="journal article" date="2014" name="BMC Biol.">
        <title>A comprehensive evaluation of rodent malaria parasite genomes and gene expression.</title>
        <authorList>
            <person name="Otto T.D."/>
            <person name="Bohme U."/>
            <person name="Jackson A.P."/>
            <person name="Hunt M."/>
            <person name="Franke-Fayard B."/>
            <person name="Hoeijmakers W.A."/>
            <person name="Religa A.A."/>
            <person name="Robertson L."/>
            <person name="Sanders M."/>
            <person name="Ogun S.A."/>
            <person name="Cunningham D."/>
            <person name="Erhart A."/>
            <person name="Billker O."/>
            <person name="Khan S.M."/>
            <person name="Stunnenberg H.G."/>
            <person name="Langhorne J."/>
            <person name="Holder A.A."/>
            <person name="Waters A.P."/>
            <person name="Newbold C.I."/>
            <person name="Pain A."/>
            <person name="Berriman M."/>
            <person name="Janse C.J."/>
        </authorList>
    </citation>
    <scope>NUCLEOTIDE SEQUENCE [LARGE SCALE GENOMIC DNA]</scope>
    <source>
        <strain evidence="4 5">AS</strain>
    </source>
</reference>
<dbReference type="EMBL" id="LK022879">
    <property type="protein sequence ID" value="VTZ66910.1"/>
    <property type="molecule type" value="Genomic_DNA"/>
</dbReference>
<keyword evidence="5" id="KW-1185">Reference proteome</keyword>
<protein>
    <submittedName>
        <fullName evidence="4">Uncharacterized protein</fullName>
    </submittedName>
</protein>
<keyword evidence="1" id="KW-1133">Transmembrane helix</keyword>
<dbReference type="RefSeq" id="XP_016653120.1">
    <property type="nucleotide sequence ID" value="XM_016799190.1"/>
</dbReference>
<dbReference type="VEuPathDB" id="PlasmoDB:PCHAS_0213200"/>
<accession>A0A077TIN1</accession>
<dbReference type="EMBL" id="FMIL01000132">
    <property type="protein sequence ID" value="SCL85276.1"/>
    <property type="molecule type" value="Genomic_DNA"/>
</dbReference>
<sequence>METFKRSCNFEGIYLFHLFNKVFLFGTLLFIFTDTIKWNYNKHENREFSEVIRYSRNLSYSTEGMELYNEGYFNGGGIKLENNMMSSEFGINMFPEYYGMEDIEYAYGIKNKQILKNIDTNYGDIQRITNLDSLKTNNFNENNNVATRTQNNSKILYGFKKDKKSQNKPVVENKKILSNNKIELNNKQIKEDISMHKEVEFSNKDDDINIEEYIKLHPNSDVHRILNQSAFKKNDGIAFVPQIKQDYKNKKSISVEAIPKIVESRENQKAEANDKLKNIPRNDHDLNKLIQNEKVGVKVIRNETITTDVDQIKNHSDRIDPIIKSPNEKNKPTPDVKILDQEDLENKAQLAILEKLKEEVKPEDEEELKVIIQENEKELRESIKIQEYEQEKEKTKKKPFYKTITNKIKKKFEKIYIRIGLGKLIVIILFFHIVIMAFIICYVVNLIRPIENNNAAPNRGSRL</sequence>
<dbReference type="AlphaFoldDB" id="A0A077TIN1"/>
<dbReference type="KEGG" id="pcb:PCHAS_0213200"/>
<dbReference type="Proteomes" id="UP000195489">
    <property type="component" value="Unassembled WGS sequence"/>
</dbReference>
<reference evidence="4" key="3">
    <citation type="submission" date="2019-05" db="EMBL/GenBank/DDBJ databases">
        <authorList>
            <consortium name="Pathogen Informatics"/>
        </authorList>
    </citation>
    <scope>NUCLEOTIDE SEQUENCE</scope>
    <source>
        <strain evidence="2">AJ</strain>
        <strain evidence="4">AS</strain>
        <strain evidence="3 6">CB</strain>
    </source>
</reference>
<keyword evidence="1" id="KW-0472">Membrane</keyword>